<protein>
    <recommendedName>
        <fullName evidence="4">tRNA pseudouridine synthase</fullName>
    </recommendedName>
</protein>
<feature type="region of interest" description="Disordered" evidence="1">
    <location>
        <begin position="365"/>
        <end position="538"/>
    </location>
</feature>
<feature type="compositionally biased region" description="Low complexity" evidence="1">
    <location>
        <begin position="49"/>
        <end position="82"/>
    </location>
</feature>
<feature type="non-terminal residue" evidence="2">
    <location>
        <position position="567"/>
    </location>
</feature>
<evidence type="ECO:0000256" key="1">
    <source>
        <dbReference type="SAM" id="MobiDB-lite"/>
    </source>
</evidence>
<dbReference type="EMBL" id="CAUYUJ010008213">
    <property type="protein sequence ID" value="CAK0823202.1"/>
    <property type="molecule type" value="Genomic_DNA"/>
</dbReference>
<name>A0ABN9RXM0_9DINO</name>
<feature type="region of interest" description="Disordered" evidence="1">
    <location>
        <begin position="1"/>
        <end position="110"/>
    </location>
</feature>
<gene>
    <name evidence="2" type="ORF">PCOR1329_LOCUS24019</name>
</gene>
<reference evidence="2" key="1">
    <citation type="submission" date="2023-10" db="EMBL/GenBank/DDBJ databases">
        <authorList>
            <person name="Chen Y."/>
            <person name="Shah S."/>
            <person name="Dougan E. K."/>
            <person name="Thang M."/>
            <person name="Chan C."/>
        </authorList>
    </citation>
    <scope>NUCLEOTIDE SEQUENCE [LARGE SCALE GENOMIC DNA]</scope>
</reference>
<proteinExistence type="predicted"/>
<feature type="compositionally biased region" description="Polar residues" evidence="1">
    <location>
        <begin position="17"/>
        <end position="26"/>
    </location>
</feature>
<feature type="compositionally biased region" description="Low complexity" evidence="1">
    <location>
        <begin position="425"/>
        <end position="442"/>
    </location>
</feature>
<evidence type="ECO:0000313" key="3">
    <source>
        <dbReference type="Proteomes" id="UP001189429"/>
    </source>
</evidence>
<organism evidence="2 3">
    <name type="scientific">Prorocentrum cordatum</name>
    <dbReference type="NCBI Taxonomy" id="2364126"/>
    <lineage>
        <taxon>Eukaryota</taxon>
        <taxon>Sar</taxon>
        <taxon>Alveolata</taxon>
        <taxon>Dinophyceae</taxon>
        <taxon>Prorocentrales</taxon>
        <taxon>Prorocentraceae</taxon>
        <taxon>Prorocentrum</taxon>
    </lineage>
</organism>
<evidence type="ECO:0000313" key="2">
    <source>
        <dbReference type="EMBL" id="CAK0823202.1"/>
    </source>
</evidence>
<dbReference type="Proteomes" id="UP001189429">
    <property type="component" value="Unassembled WGS sequence"/>
</dbReference>
<feature type="compositionally biased region" description="Low complexity" evidence="1">
    <location>
        <begin position="30"/>
        <end position="40"/>
    </location>
</feature>
<sequence>MCPSPRPLRGPLAPQSAGGTRASSAEGSKPCPLLLPAPLAFQKRKRPTAEAPPSAEAAQGLPPPQAGGAAPPEASAEEVIAADQLRAPLDQGTPGKLDTSKARSPGIGEGRIGKLLEEKEENEEPGARTGGFGRCVRSRALGYGGSPGWFIATLRINFVIGDGVLLVRVTSLHDLLLAAAAGMLAVGPGKDALGPLRTPPPPRMADLGPAHDGVTDPISHCDEAVAKPPAEVASPVVDKMDCYRREVESIAHEHCAHVFERDPAARPRREECCGCFVCWLCLAIDPGAAFATPVFACADCHRLAWCRILRSSSRRSAPAAAEAPPAMATLWPRREAAFAALARGGAVAGWDQVSVQHTFLAVHRSVTSGAPPPPPSRAASAPPPPSRVNREERSLLVLTFRPTPATLPDRARASAPSAGPPPRPAAAAAGPRLLAECLEEGAPGPGGGGELTPSTLAPDGGSEAAPFEGPGSVRSAASSSAPLQWPRTPGTLTSGGAGPAGPAPLLDLPSEGSAGHAQDGQLQALPVRPPRNQGLRERRGVLLLPLRAPAEAENQGLAQARGVCRRQ</sequence>
<keyword evidence="3" id="KW-1185">Reference proteome</keyword>
<feature type="compositionally biased region" description="Pro residues" evidence="1">
    <location>
        <begin position="370"/>
        <end position="386"/>
    </location>
</feature>
<evidence type="ECO:0008006" key="4">
    <source>
        <dbReference type="Google" id="ProtNLM"/>
    </source>
</evidence>
<accession>A0ABN9RXM0</accession>
<comment type="caution">
    <text evidence="2">The sequence shown here is derived from an EMBL/GenBank/DDBJ whole genome shotgun (WGS) entry which is preliminary data.</text>
</comment>